<name>A0A3Q7FPF8_SOLLC</name>
<dbReference type="Proteomes" id="UP000004994">
    <property type="component" value="Chromosome 3"/>
</dbReference>
<dbReference type="Gramene" id="Solyc03g095804.1.1">
    <property type="protein sequence ID" value="Solyc03g095804.1.1"/>
    <property type="gene ID" value="Solyc03g095804.1"/>
</dbReference>
<organism evidence="1">
    <name type="scientific">Solanum lycopersicum</name>
    <name type="common">Tomato</name>
    <name type="synonym">Lycopersicon esculentum</name>
    <dbReference type="NCBI Taxonomy" id="4081"/>
    <lineage>
        <taxon>Eukaryota</taxon>
        <taxon>Viridiplantae</taxon>
        <taxon>Streptophyta</taxon>
        <taxon>Embryophyta</taxon>
        <taxon>Tracheophyta</taxon>
        <taxon>Spermatophyta</taxon>
        <taxon>Magnoliopsida</taxon>
        <taxon>eudicotyledons</taxon>
        <taxon>Gunneridae</taxon>
        <taxon>Pentapetalae</taxon>
        <taxon>asterids</taxon>
        <taxon>lamiids</taxon>
        <taxon>Solanales</taxon>
        <taxon>Solanaceae</taxon>
        <taxon>Solanoideae</taxon>
        <taxon>Solaneae</taxon>
        <taxon>Solanum</taxon>
        <taxon>Solanum subgen. Lycopersicon</taxon>
    </lineage>
</organism>
<proteinExistence type="predicted"/>
<reference evidence="1" key="2">
    <citation type="submission" date="2019-01" db="UniProtKB">
        <authorList>
            <consortium name="EnsemblPlants"/>
        </authorList>
    </citation>
    <scope>IDENTIFICATION</scope>
    <source>
        <strain evidence="1">cv. Heinz 1706</strain>
    </source>
</reference>
<dbReference type="EnsemblPlants" id="Solyc03g095804.1.1">
    <property type="protein sequence ID" value="Solyc03g095804.1.1"/>
    <property type="gene ID" value="Solyc03g095804.1"/>
</dbReference>
<sequence>MMVSSAYAKWFRLSLNLEFDNLGDKSPSNAMLSRTSSVFLRANTVLFYTTSLSGGAKYLQKAKQHNLY</sequence>
<accession>A0A3Q7FPF8</accession>
<protein>
    <submittedName>
        <fullName evidence="1">Uncharacterized protein</fullName>
    </submittedName>
</protein>
<dbReference type="AlphaFoldDB" id="A0A3Q7FPF8"/>
<evidence type="ECO:0000313" key="1">
    <source>
        <dbReference type="EnsemblPlants" id="Solyc03g095804.1.1"/>
    </source>
</evidence>
<evidence type="ECO:0000313" key="2">
    <source>
        <dbReference type="Proteomes" id="UP000004994"/>
    </source>
</evidence>
<keyword evidence="2" id="KW-1185">Reference proteome</keyword>
<dbReference type="InParanoid" id="A0A3Q7FPF8"/>
<reference evidence="1" key="1">
    <citation type="journal article" date="2012" name="Nature">
        <title>The tomato genome sequence provides insights into fleshy fruit evolution.</title>
        <authorList>
            <consortium name="Tomato Genome Consortium"/>
        </authorList>
    </citation>
    <scope>NUCLEOTIDE SEQUENCE [LARGE SCALE GENOMIC DNA]</scope>
    <source>
        <strain evidence="1">cv. Heinz 1706</strain>
    </source>
</reference>